<evidence type="ECO:0000256" key="2">
    <source>
        <dbReference type="ARBA" id="ARBA00022692"/>
    </source>
</evidence>
<name>A0ABR2JNK4_9EUKA</name>
<feature type="transmembrane region" description="Helical" evidence="5">
    <location>
        <begin position="274"/>
        <end position="292"/>
    </location>
</feature>
<feature type="transmembrane region" description="Helical" evidence="5">
    <location>
        <begin position="304"/>
        <end position="324"/>
    </location>
</feature>
<dbReference type="SUPFAM" id="SSF103473">
    <property type="entry name" value="MFS general substrate transporter"/>
    <property type="match status" value="1"/>
</dbReference>
<feature type="transmembrane region" description="Helical" evidence="5">
    <location>
        <begin position="104"/>
        <end position="126"/>
    </location>
</feature>
<comment type="caution">
    <text evidence="6">The sequence shown here is derived from an EMBL/GenBank/DDBJ whole genome shotgun (WGS) entry which is preliminary data.</text>
</comment>
<keyword evidence="4 5" id="KW-0472">Membrane</keyword>
<dbReference type="InterPro" id="IPR036259">
    <property type="entry name" value="MFS_trans_sf"/>
</dbReference>
<dbReference type="InterPro" id="IPR050549">
    <property type="entry name" value="MFS_Trehalose_Transporter"/>
</dbReference>
<keyword evidence="3 5" id="KW-1133">Transmembrane helix</keyword>
<comment type="subcellular location">
    <subcellularLocation>
        <location evidence="1">Membrane</location>
    </subcellularLocation>
</comment>
<protein>
    <submittedName>
        <fullName evidence="6">Glucose import</fullName>
    </submittedName>
</protein>
<evidence type="ECO:0000313" key="6">
    <source>
        <dbReference type="EMBL" id="KAK8880406.1"/>
    </source>
</evidence>
<dbReference type="Pfam" id="PF00083">
    <property type="entry name" value="Sugar_tr"/>
    <property type="match status" value="1"/>
</dbReference>
<keyword evidence="7" id="KW-1185">Reference proteome</keyword>
<gene>
    <name evidence="6" type="ORF">M9Y10_003078</name>
</gene>
<feature type="transmembrane region" description="Helical" evidence="5">
    <location>
        <begin position="164"/>
        <end position="185"/>
    </location>
</feature>
<feature type="transmembrane region" description="Helical" evidence="5">
    <location>
        <begin position="79"/>
        <end position="98"/>
    </location>
</feature>
<dbReference type="EMBL" id="JAPFFF010000010">
    <property type="protein sequence ID" value="KAK8880406.1"/>
    <property type="molecule type" value="Genomic_DNA"/>
</dbReference>
<feature type="transmembrane region" description="Helical" evidence="5">
    <location>
        <begin position="368"/>
        <end position="387"/>
    </location>
</feature>
<reference evidence="6 7" key="1">
    <citation type="submission" date="2024-04" db="EMBL/GenBank/DDBJ databases">
        <title>Tritrichomonas musculus Genome.</title>
        <authorList>
            <person name="Alves-Ferreira E."/>
            <person name="Grigg M."/>
            <person name="Lorenzi H."/>
            <person name="Galac M."/>
        </authorList>
    </citation>
    <scope>NUCLEOTIDE SEQUENCE [LARGE SCALE GENOMIC DNA]</scope>
    <source>
        <strain evidence="6 7">EAF2021</strain>
    </source>
</reference>
<evidence type="ECO:0000256" key="4">
    <source>
        <dbReference type="ARBA" id="ARBA00023136"/>
    </source>
</evidence>
<feature type="transmembrane region" description="Helical" evidence="5">
    <location>
        <begin position="206"/>
        <end position="228"/>
    </location>
</feature>
<organism evidence="6 7">
    <name type="scientific">Tritrichomonas musculus</name>
    <dbReference type="NCBI Taxonomy" id="1915356"/>
    <lineage>
        <taxon>Eukaryota</taxon>
        <taxon>Metamonada</taxon>
        <taxon>Parabasalia</taxon>
        <taxon>Tritrichomonadida</taxon>
        <taxon>Tritrichomonadidae</taxon>
        <taxon>Tritrichomonas</taxon>
    </lineage>
</organism>
<accession>A0ABR2JNK4</accession>
<evidence type="ECO:0000256" key="5">
    <source>
        <dbReference type="SAM" id="Phobius"/>
    </source>
</evidence>
<dbReference type="PANTHER" id="PTHR48021:SF1">
    <property type="entry name" value="GH07001P-RELATED"/>
    <property type="match status" value="1"/>
</dbReference>
<evidence type="ECO:0000313" key="7">
    <source>
        <dbReference type="Proteomes" id="UP001470230"/>
    </source>
</evidence>
<feature type="transmembrane region" description="Helical" evidence="5">
    <location>
        <begin position="55"/>
        <end position="72"/>
    </location>
</feature>
<dbReference type="InterPro" id="IPR005828">
    <property type="entry name" value="MFS_sugar_transport-like"/>
</dbReference>
<sequence>MPIERESAYILILLCLPLQFNLFTDSWQLIAVEIVKDWKDKKEFTYYENYFGKKATIYVATVFSIIFIFIFYKLKKMKLILSVTFALSAITWLIYFGVDENNMYLVYTIRSIQGVYMACFHVACLPYMMNFVKNSSKCFCGCLVQFSMFLGLFTMNLLFVYLTWSVIVVIMCVLSLAFSALIWLVPEYHVNPKSMTNEYIHKKENFKLLVIMLLAMFLQHISGIGILLGQLSKVLAELGLDIDMYLQTCLFDFVGTIAVINSAFMTDIISTRNMWTFSAFGLCVGLVIYGITLKIKMDNWISSVGVFIYFLFYGLGVGPIPWYLNGTFFSEDVRIESSGINLFWNLFLSPIMDFVWDKLRETFGQFGSVVFALISCFISMFYGLFVIPNDNNDDDDNINIL</sequence>
<keyword evidence="2 5" id="KW-0812">Transmembrane</keyword>
<feature type="transmembrane region" description="Helical" evidence="5">
    <location>
        <begin position="138"/>
        <end position="158"/>
    </location>
</feature>
<evidence type="ECO:0000256" key="1">
    <source>
        <dbReference type="ARBA" id="ARBA00004370"/>
    </source>
</evidence>
<proteinExistence type="predicted"/>
<dbReference type="PANTHER" id="PTHR48021">
    <property type="match status" value="1"/>
</dbReference>
<evidence type="ECO:0000256" key="3">
    <source>
        <dbReference type="ARBA" id="ARBA00022989"/>
    </source>
</evidence>
<dbReference type="Gene3D" id="1.20.1250.20">
    <property type="entry name" value="MFS general substrate transporter like domains"/>
    <property type="match status" value="2"/>
</dbReference>
<dbReference type="Proteomes" id="UP001470230">
    <property type="component" value="Unassembled WGS sequence"/>
</dbReference>